<organism evidence="1 2">
    <name type="scientific">Trametes sanguinea</name>
    <dbReference type="NCBI Taxonomy" id="158606"/>
    <lineage>
        <taxon>Eukaryota</taxon>
        <taxon>Fungi</taxon>
        <taxon>Dikarya</taxon>
        <taxon>Basidiomycota</taxon>
        <taxon>Agaricomycotina</taxon>
        <taxon>Agaricomycetes</taxon>
        <taxon>Polyporales</taxon>
        <taxon>Polyporaceae</taxon>
        <taxon>Trametes</taxon>
    </lineage>
</organism>
<dbReference type="EMBL" id="JANSHE010004388">
    <property type="protein sequence ID" value="KAJ2978067.1"/>
    <property type="molecule type" value="Genomic_DNA"/>
</dbReference>
<keyword evidence="2" id="KW-1185">Reference proteome</keyword>
<proteinExistence type="predicted"/>
<dbReference type="Proteomes" id="UP001144978">
    <property type="component" value="Unassembled WGS sequence"/>
</dbReference>
<reference evidence="1" key="1">
    <citation type="submission" date="2022-08" db="EMBL/GenBank/DDBJ databases">
        <title>Genome Sequence of Pycnoporus sanguineus.</title>
        <authorList>
            <person name="Buettner E."/>
        </authorList>
    </citation>
    <scope>NUCLEOTIDE SEQUENCE</scope>
    <source>
        <strain evidence="1">CG-C14</strain>
    </source>
</reference>
<gene>
    <name evidence="1" type="ORF">NUW54_g11338</name>
</gene>
<evidence type="ECO:0000313" key="2">
    <source>
        <dbReference type="Proteomes" id="UP001144978"/>
    </source>
</evidence>
<evidence type="ECO:0000313" key="1">
    <source>
        <dbReference type="EMBL" id="KAJ2978067.1"/>
    </source>
</evidence>
<accession>A0ACC1NFF8</accession>
<name>A0ACC1NFF8_9APHY</name>
<protein>
    <submittedName>
        <fullName evidence="1">Uncharacterized protein</fullName>
    </submittedName>
</protein>
<comment type="caution">
    <text evidence="1">The sequence shown here is derived from an EMBL/GenBank/DDBJ whole genome shotgun (WGS) entry which is preliminary data.</text>
</comment>
<sequence>MASTDGALQVQQSLNGEQSNATSAVLNSTPKDGAVDAREAFKPGQDASERSAGQPSPAPSSPASGVSTTKSGPQPPSVSGQSNPPPLSMPHPKKFSHVNINKKFLEKTSASTPSHPHSASPVTKTPISSHIHLTPPLGDREAHCNATA</sequence>